<gene>
    <name evidence="4" type="ORF">CVT26_002954</name>
</gene>
<dbReference type="PANTHER" id="PTHR13847">
    <property type="entry name" value="SARCOSINE DEHYDROGENASE-RELATED"/>
    <property type="match status" value="1"/>
</dbReference>
<evidence type="ECO:0000313" key="5">
    <source>
        <dbReference type="Proteomes" id="UP000284706"/>
    </source>
</evidence>
<reference evidence="4 5" key="1">
    <citation type="journal article" date="2018" name="Evol. Lett.">
        <title>Horizontal gene cluster transfer increased hallucinogenic mushroom diversity.</title>
        <authorList>
            <person name="Reynolds H.T."/>
            <person name="Vijayakumar V."/>
            <person name="Gluck-Thaler E."/>
            <person name="Korotkin H.B."/>
            <person name="Matheny P.B."/>
            <person name="Slot J.C."/>
        </authorList>
    </citation>
    <scope>NUCLEOTIDE SEQUENCE [LARGE SCALE GENOMIC DNA]</scope>
    <source>
        <strain evidence="4 5">SRW20</strain>
    </source>
</reference>
<feature type="compositionally biased region" description="Polar residues" evidence="1">
    <location>
        <begin position="292"/>
        <end position="302"/>
    </location>
</feature>
<dbReference type="SUPFAM" id="SSF51971">
    <property type="entry name" value="Nucleotide-binding domain"/>
    <property type="match status" value="1"/>
</dbReference>
<dbReference type="STRING" id="231916.A0A409VQW8"/>
<dbReference type="PANTHER" id="PTHR13847:SF260">
    <property type="entry name" value="FAD DEPENDENT OXIDOREDUCTASE DOMAIN-CONTAINING PROTEIN"/>
    <property type="match status" value="1"/>
</dbReference>
<dbReference type="Proteomes" id="UP000284706">
    <property type="component" value="Unassembled WGS sequence"/>
</dbReference>
<dbReference type="InParanoid" id="A0A409VQW8"/>
<evidence type="ECO:0000256" key="2">
    <source>
        <dbReference type="SAM" id="SignalP"/>
    </source>
</evidence>
<feature type="signal peptide" evidence="2">
    <location>
        <begin position="1"/>
        <end position="27"/>
    </location>
</feature>
<keyword evidence="5" id="KW-1185">Reference proteome</keyword>
<dbReference type="InterPro" id="IPR006076">
    <property type="entry name" value="FAD-dep_OxRdtase"/>
</dbReference>
<dbReference type="GO" id="GO:0005737">
    <property type="term" value="C:cytoplasm"/>
    <property type="evidence" value="ECO:0007669"/>
    <property type="project" value="TreeGrafter"/>
</dbReference>
<proteinExistence type="predicted"/>
<dbReference type="Gene3D" id="3.50.50.60">
    <property type="entry name" value="FAD/NAD(P)-binding domain"/>
    <property type="match status" value="1"/>
</dbReference>
<dbReference type="EMBL" id="NHYE01005590">
    <property type="protein sequence ID" value="PPQ68672.1"/>
    <property type="molecule type" value="Genomic_DNA"/>
</dbReference>
<name>A0A409VQW8_9AGAR</name>
<sequence length="576" mass="63116">MASATFYAASNFLWHFILLSILPEISAWSNCAADNASGSTWECAAPSRPGAFSASSLEDSQTLLGVQRLGLRDPVALPIENFTRSFWLEENPLAEEGSTGPLTSNADVCIIGSGIAGVSTAWHLSKMLNRETADGLSVVILEAREFCSGATGRNGGNLTPFLAGQFSGRTALEAVKSYRIETYTTNALVNFVTQNNLEEKVDLVQGGHVTMFKTEADELDARREWEEAKTVGLNIQYDWLSNQHLIENYGLNRHLNYTGVYFQSYNLWPLKLVTHLLRDSQSASGGVNVTLHTKTPVTSMSPAQRHPSKGESDGHPRWNLYTHRGDISCTYVVHATNGYASHLLPFLSGTDDSAQPSEGYNLSYYSKARSRGSYGITPHRGQVGAVRASVNASGLGWINSWGFGGYDSGSEYWFPRYQGTEFPKNGAASRYSENPVIILGGGRQTGISDDSVLNSTTSVVLRSFLPELYPDQFVDPNKSSPDTWEKEWTGIMGYTKDGDPFVGPVVVPGEFTSDGKADTARYDGQYIAAGFSGHGMPRTYACAQFVADMIASRIRGERWIKPSWVPERYLTWATDP</sequence>
<evidence type="ECO:0000259" key="3">
    <source>
        <dbReference type="Pfam" id="PF01266"/>
    </source>
</evidence>
<feature type="region of interest" description="Disordered" evidence="1">
    <location>
        <begin position="292"/>
        <end position="317"/>
    </location>
</feature>
<feature type="domain" description="FAD dependent oxidoreductase" evidence="3">
    <location>
        <begin position="107"/>
        <end position="549"/>
    </location>
</feature>
<dbReference type="InterPro" id="IPR036188">
    <property type="entry name" value="FAD/NAD-bd_sf"/>
</dbReference>
<dbReference type="AlphaFoldDB" id="A0A409VQW8"/>
<dbReference type="OrthoDB" id="429143at2759"/>
<keyword evidence="2" id="KW-0732">Signal</keyword>
<protein>
    <recommendedName>
        <fullName evidence="3">FAD dependent oxidoreductase domain-containing protein</fullName>
    </recommendedName>
</protein>
<comment type="caution">
    <text evidence="4">The sequence shown here is derived from an EMBL/GenBank/DDBJ whole genome shotgun (WGS) entry which is preliminary data.</text>
</comment>
<accession>A0A409VQW8</accession>
<feature type="chain" id="PRO_5019402986" description="FAD dependent oxidoreductase domain-containing protein" evidence="2">
    <location>
        <begin position="28"/>
        <end position="576"/>
    </location>
</feature>
<evidence type="ECO:0000256" key="1">
    <source>
        <dbReference type="SAM" id="MobiDB-lite"/>
    </source>
</evidence>
<evidence type="ECO:0000313" key="4">
    <source>
        <dbReference type="EMBL" id="PPQ68672.1"/>
    </source>
</evidence>
<organism evidence="4 5">
    <name type="scientific">Gymnopilus dilepis</name>
    <dbReference type="NCBI Taxonomy" id="231916"/>
    <lineage>
        <taxon>Eukaryota</taxon>
        <taxon>Fungi</taxon>
        <taxon>Dikarya</taxon>
        <taxon>Basidiomycota</taxon>
        <taxon>Agaricomycotina</taxon>
        <taxon>Agaricomycetes</taxon>
        <taxon>Agaricomycetidae</taxon>
        <taxon>Agaricales</taxon>
        <taxon>Agaricineae</taxon>
        <taxon>Hymenogastraceae</taxon>
        <taxon>Gymnopilus</taxon>
    </lineage>
</organism>
<dbReference type="Gene3D" id="3.30.9.10">
    <property type="entry name" value="D-Amino Acid Oxidase, subunit A, domain 2"/>
    <property type="match status" value="1"/>
</dbReference>
<dbReference type="Pfam" id="PF01266">
    <property type="entry name" value="DAO"/>
    <property type="match status" value="1"/>
</dbReference>